<organism evidence="2">
    <name type="scientific">Vibrio tasmaniensis</name>
    <dbReference type="NCBI Taxonomy" id="212663"/>
    <lineage>
        <taxon>Bacteria</taxon>
        <taxon>Pseudomonadati</taxon>
        <taxon>Pseudomonadota</taxon>
        <taxon>Gammaproteobacteria</taxon>
        <taxon>Vibrionales</taxon>
        <taxon>Vibrionaceae</taxon>
        <taxon>Vibrio</taxon>
    </lineage>
</organism>
<dbReference type="Pfam" id="PF26002">
    <property type="entry name" value="Beta-barrel_AprE"/>
    <property type="match status" value="1"/>
</dbReference>
<proteinExistence type="predicted"/>
<dbReference type="InterPro" id="IPR058982">
    <property type="entry name" value="Beta-barrel_AprE"/>
</dbReference>
<sequence length="215" mass="23927">MEVLESVERLDKELTSVRVQINAIKSTIDALPDQQTLKVATLLRQISQIQTQLIERDNEYESIITAPESGTVTAIQPFEGAHLSAETLILSIIPNDSPLQIELLLPSRSAGFTQVGDEVKIRFDAFPYQKFGLVRGNVINIDQALVLPSDAIFPIKITEPMYRVKASLTKQSIMAYGKSFPLKTGMIAEADIIQEKRSLMEWLLDPIYAIKGKLG</sequence>
<evidence type="ECO:0000313" key="2">
    <source>
        <dbReference type="EMBL" id="AKN35991.1"/>
    </source>
</evidence>
<name>A0A0H3ZQS2_9VIBR</name>
<dbReference type="Gene3D" id="2.40.30.170">
    <property type="match status" value="1"/>
</dbReference>
<dbReference type="PANTHER" id="PTHR30386:SF28">
    <property type="entry name" value="EXPORTED PROTEIN"/>
    <property type="match status" value="1"/>
</dbReference>
<evidence type="ECO:0000259" key="1">
    <source>
        <dbReference type="Pfam" id="PF26002"/>
    </source>
</evidence>
<dbReference type="PRINTS" id="PR01490">
    <property type="entry name" value="RTXTOXIND"/>
</dbReference>
<protein>
    <submittedName>
        <fullName evidence="2">Colicin V secretion protein cvaA</fullName>
    </submittedName>
</protein>
<accession>A0A0H3ZQS2</accession>
<reference evidence="2" key="1">
    <citation type="journal article" date="2015" name="MBio">
        <title>Eco-Evolutionary Dynamics of Episomes among Ecologically Cohesive Bacterial Populations.</title>
        <authorList>
            <person name="Xue H."/>
            <person name="Cordero O.X."/>
            <person name="Camas F.M."/>
            <person name="Trimble W."/>
            <person name="Meyer F."/>
            <person name="Guglielmini J."/>
            <person name="Rocha E.P."/>
            <person name="Polz M.F."/>
        </authorList>
    </citation>
    <scope>NUCLEOTIDE SEQUENCE</scope>
    <source>
        <strain evidence="2">FF_112</strain>
    </source>
</reference>
<dbReference type="PANTHER" id="PTHR30386">
    <property type="entry name" value="MEMBRANE FUSION SUBUNIT OF EMRAB-TOLC MULTIDRUG EFFLUX PUMP"/>
    <property type="match status" value="1"/>
</dbReference>
<dbReference type="AlphaFoldDB" id="A0A0H3ZQS2"/>
<dbReference type="InterPro" id="IPR050739">
    <property type="entry name" value="MFP"/>
</dbReference>
<dbReference type="EMBL" id="KP795460">
    <property type="protein sequence ID" value="AKN35991.1"/>
    <property type="molecule type" value="Genomic_DNA"/>
</dbReference>
<feature type="domain" description="AprE-like beta-barrel" evidence="1">
    <location>
        <begin position="101"/>
        <end position="193"/>
    </location>
</feature>